<organism evidence="1 2">
    <name type="scientific">Enterococcus phoeniculicola ATCC BAA-412</name>
    <dbReference type="NCBI Taxonomy" id="1158610"/>
    <lineage>
        <taxon>Bacteria</taxon>
        <taxon>Bacillati</taxon>
        <taxon>Bacillota</taxon>
        <taxon>Bacilli</taxon>
        <taxon>Lactobacillales</taxon>
        <taxon>Enterococcaceae</taxon>
        <taxon>Enterococcus</taxon>
    </lineage>
</organism>
<proteinExistence type="predicted"/>
<gene>
    <name evidence="1" type="ORF">UC3_00836</name>
</gene>
<dbReference type="Gene3D" id="3.10.420.10">
    <property type="entry name" value="SecB-like"/>
    <property type="match status" value="1"/>
</dbReference>
<dbReference type="SUPFAM" id="SSF54611">
    <property type="entry name" value="SecB-like"/>
    <property type="match status" value="1"/>
</dbReference>
<dbReference type="InterPro" id="IPR009530">
    <property type="entry name" value="DUF1149"/>
</dbReference>
<comment type="caution">
    <text evidence="1">The sequence shown here is derived from an EMBL/GenBank/DDBJ whole genome shotgun (WGS) entry which is preliminary data.</text>
</comment>
<dbReference type="PATRIC" id="fig|1158610.3.peg.815"/>
<protein>
    <submittedName>
        <fullName evidence="1">Uncharacterized protein</fullName>
    </submittedName>
</protein>
<dbReference type="PIRSF" id="PIRSF031568">
    <property type="entry name" value="UCP031568"/>
    <property type="match status" value="1"/>
</dbReference>
<dbReference type="AlphaFoldDB" id="R3WDV7"/>
<keyword evidence="2" id="KW-1185">Reference proteome</keyword>
<evidence type="ECO:0000313" key="2">
    <source>
        <dbReference type="Proteomes" id="UP000013785"/>
    </source>
</evidence>
<dbReference type="OrthoDB" id="2226139at2"/>
<dbReference type="HOGENOM" id="CLU_141069_0_0_9"/>
<dbReference type="Proteomes" id="UP000013785">
    <property type="component" value="Unassembled WGS sequence"/>
</dbReference>
<dbReference type="RefSeq" id="WP_010767509.1">
    <property type="nucleotide sequence ID" value="NZ_ASWE01000002.1"/>
</dbReference>
<dbReference type="STRING" id="154621.RV11_GL001243"/>
<reference evidence="1 2" key="1">
    <citation type="submission" date="2013-02" db="EMBL/GenBank/DDBJ databases">
        <title>The Genome Sequence of Enterococcus phoeniculicola BAA-412.</title>
        <authorList>
            <consortium name="The Broad Institute Genome Sequencing Platform"/>
            <consortium name="The Broad Institute Genome Sequencing Center for Infectious Disease"/>
            <person name="Earl A.M."/>
            <person name="Gilmore M.S."/>
            <person name="Lebreton F."/>
            <person name="Walker B."/>
            <person name="Young S.K."/>
            <person name="Zeng Q."/>
            <person name="Gargeya S."/>
            <person name="Fitzgerald M."/>
            <person name="Haas B."/>
            <person name="Abouelleil A."/>
            <person name="Alvarado L."/>
            <person name="Arachchi H.M."/>
            <person name="Berlin A.M."/>
            <person name="Chapman S.B."/>
            <person name="Dewar J."/>
            <person name="Goldberg J."/>
            <person name="Griggs A."/>
            <person name="Gujja S."/>
            <person name="Hansen M."/>
            <person name="Howarth C."/>
            <person name="Imamovic A."/>
            <person name="Larimer J."/>
            <person name="McCowan C."/>
            <person name="Murphy C."/>
            <person name="Neiman D."/>
            <person name="Pearson M."/>
            <person name="Priest M."/>
            <person name="Roberts A."/>
            <person name="Saif S."/>
            <person name="Shea T."/>
            <person name="Sisk P."/>
            <person name="Sykes S."/>
            <person name="Wortman J."/>
            <person name="Nusbaum C."/>
            <person name="Birren B."/>
        </authorList>
    </citation>
    <scope>NUCLEOTIDE SEQUENCE [LARGE SCALE GENOMIC DNA]</scope>
    <source>
        <strain evidence="1 2">ATCC BAA-412</strain>
    </source>
</reference>
<dbReference type="Pfam" id="PF06619">
    <property type="entry name" value="DUF1149"/>
    <property type="match status" value="1"/>
</dbReference>
<dbReference type="EMBL" id="AJAT01000011">
    <property type="protein sequence ID" value="EOL46031.1"/>
    <property type="molecule type" value="Genomic_DNA"/>
</dbReference>
<sequence>MELKRHKEIVEAFHYDKREPEVEAETELKVGFAPLTTSDPEYPKENSIIGVRLEFKIVFEEFIISGSVSQVNHFVNQKIDKQEDLTQEEVDELVSPLFDIVKRMTYEVTEIALDQPGVELNFQSQKNAE</sequence>
<dbReference type="InterPro" id="IPR035958">
    <property type="entry name" value="SecB-like_sf"/>
</dbReference>
<name>R3WDV7_9ENTE</name>
<evidence type="ECO:0000313" key="1">
    <source>
        <dbReference type="EMBL" id="EOL46031.1"/>
    </source>
</evidence>
<dbReference type="eggNOG" id="COG4835">
    <property type="taxonomic scope" value="Bacteria"/>
</dbReference>
<accession>R3WDV7</accession>